<evidence type="ECO:0000256" key="3">
    <source>
        <dbReference type="ARBA" id="ARBA00022553"/>
    </source>
</evidence>
<organism evidence="6 7">
    <name type="scientific">Hyalangium minutum</name>
    <dbReference type="NCBI Taxonomy" id="394096"/>
    <lineage>
        <taxon>Bacteria</taxon>
        <taxon>Pseudomonadati</taxon>
        <taxon>Myxococcota</taxon>
        <taxon>Myxococcia</taxon>
        <taxon>Myxococcales</taxon>
        <taxon>Cystobacterineae</taxon>
        <taxon>Archangiaceae</taxon>
        <taxon>Hyalangium</taxon>
    </lineage>
</organism>
<gene>
    <name evidence="6" type="ORF">DB31_4955</name>
</gene>
<name>A0A085WQF0_9BACT</name>
<evidence type="ECO:0000256" key="4">
    <source>
        <dbReference type="SAM" id="Phobius"/>
    </source>
</evidence>
<keyword evidence="3" id="KW-0597">Phosphoprotein</keyword>
<dbReference type="EMBL" id="JMCB01000003">
    <property type="protein sequence ID" value="KFE69913.1"/>
    <property type="molecule type" value="Genomic_DNA"/>
</dbReference>
<dbReference type="Gene3D" id="3.30.565.10">
    <property type="entry name" value="Histidine kinase-like ATPase, C-terminal domain"/>
    <property type="match status" value="1"/>
</dbReference>
<dbReference type="STRING" id="394096.DB31_4955"/>
<dbReference type="Proteomes" id="UP000028725">
    <property type="component" value="Unassembled WGS sequence"/>
</dbReference>
<dbReference type="SUPFAM" id="SSF47384">
    <property type="entry name" value="Homodimeric domain of signal transducing histidine kinase"/>
    <property type="match status" value="1"/>
</dbReference>
<reference evidence="6 7" key="1">
    <citation type="submission" date="2014-04" db="EMBL/GenBank/DDBJ databases">
        <title>Genome assembly of Hyalangium minutum DSM 14724.</title>
        <authorList>
            <person name="Sharma G."/>
            <person name="Subramanian S."/>
        </authorList>
    </citation>
    <scope>NUCLEOTIDE SEQUENCE [LARGE SCALE GENOMIC DNA]</scope>
    <source>
        <strain evidence="6 7">DSM 14724</strain>
    </source>
</reference>
<dbReference type="Gene3D" id="1.10.287.130">
    <property type="match status" value="1"/>
</dbReference>
<keyword evidence="4" id="KW-0812">Transmembrane</keyword>
<dbReference type="SUPFAM" id="SSF55874">
    <property type="entry name" value="ATPase domain of HSP90 chaperone/DNA topoisomerase II/histidine kinase"/>
    <property type="match status" value="1"/>
</dbReference>
<dbReference type="Pfam" id="PF02518">
    <property type="entry name" value="HATPase_c"/>
    <property type="match status" value="1"/>
</dbReference>
<keyword evidence="7" id="KW-1185">Reference proteome</keyword>
<dbReference type="InterPro" id="IPR004358">
    <property type="entry name" value="Sig_transdc_His_kin-like_C"/>
</dbReference>
<evidence type="ECO:0000256" key="1">
    <source>
        <dbReference type="ARBA" id="ARBA00000085"/>
    </source>
</evidence>
<keyword evidence="4" id="KW-0472">Membrane</keyword>
<dbReference type="OrthoDB" id="9777714at2"/>
<comment type="caution">
    <text evidence="6">The sequence shown here is derived from an EMBL/GenBank/DDBJ whole genome shotgun (WGS) entry which is preliminary data.</text>
</comment>
<feature type="transmembrane region" description="Helical" evidence="4">
    <location>
        <begin position="7"/>
        <end position="25"/>
    </location>
</feature>
<dbReference type="InterPro" id="IPR005467">
    <property type="entry name" value="His_kinase_dom"/>
</dbReference>
<evidence type="ECO:0000259" key="5">
    <source>
        <dbReference type="PROSITE" id="PS50109"/>
    </source>
</evidence>
<dbReference type="PATRIC" id="fig|394096.3.peg.1438"/>
<evidence type="ECO:0000313" key="6">
    <source>
        <dbReference type="EMBL" id="KFE69913.1"/>
    </source>
</evidence>
<dbReference type="PANTHER" id="PTHR43065">
    <property type="entry name" value="SENSOR HISTIDINE KINASE"/>
    <property type="match status" value="1"/>
</dbReference>
<dbReference type="GO" id="GO:0000155">
    <property type="term" value="F:phosphorelay sensor kinase activity"/>
    <property type="evidence" value="ECO:0007669"/>
    <property type="project" value="InterPro"/>
</dbReference>
<dbReference type="EC" id="2.7.13.3" evidence="2"/>
<accession>A0A085WQF0</accession>
<dbReference type="CDD" id="cd00082">
    <property type="entry name" value="HisKA"/>
    <property type="match status" value="1"/>
</dbReference>
<dbReference type="InterPro" id="IPR003594">
    <property type="entry name" value="HATPase_dom"/>
</dbReference>
<dbReference type="PRINTS" id="PR00344">
    <property type="entry name" value="BCTRLSENSOR"/>
</dbReference>
<evidence type="ECO:0000256" key="2">
    <source>
        <dbReference type="ARBA" id="ARBA00012438"/>
    </source>
</evidence>
<sequence length="327" mass="35003">MSLKTRWLASMWGVILGGIVITTIASSSLSIIGLGLLLLPLLGFIVWRLVNDMVRELTETQRRLAYSEKMAAVSQLAAGVGHEINNPITYVSANLGFATEILAELSGTSRTADSPPLPPEVAEQLREVSEALREAQDGAQRVARIVRDLRTFAQPGNAAGQLVEIRSIIESALKLASNPLLLRARVFCDFQVEIRVRAPEARLVQVFMNLLVNAAQAIPPGHVEENEVRVTTSLGTEGFIVVEVSDTGQGMPPEVLKRLFEPFFTTKPVGQGTGLGLSICRNVIEGMGGTLTVRSTVGKGSAFRITLPEAGPLGAQFPQDAGAALRG</sequence>
<dbReference type="InterPro" id="IPR003661">
    <property type="entry name" value="HisK_dim/P_dom"/>
</dbReference>
<protein>
    <recommendedName>
        <fullName evidence="2">histidine kinase</fullName>
        <ecNumber evidence="2">2.7.13.3</ecNumber>
    </recommendedName>
</protein>
<dbReference type="RefSeq" id="WP_052419779.1">
    <property type="nucleotide sequence ID" value="NZ_JMCB01000003.1"/>
</dbReference>
<dbReference type="PANTHER" id="PTHR43065:SF50">
    <property type="entry name" value="HISTIDINE KINASE"/>
    <property type="match status" value="1"/>
</dbReference>
<dbReference type="SMART" id="SM00387">
    <property type="entry name" value="HATPase_c"/>
    <property type="match status" value="1"/>
</dbReference>
<evidence type="ECO:0000313" key="7">
    <source>
        <dbReference type="Proteomes" id="UP000028725"/>
    </source>
</evidence>
<proteinExistence type="predicted"/>
<dbReference type="InterPro" id="IPR036097">
    <property type="entry name" value="HisK_dim/P_sf"/>
</dbReference>
<feature type="domain" description="Histidine kinase" evidence="5">
    <location>
        <begin position="79"/>
        <end position="311"/>
    </location>
</feature>
<keyword evidence="4" id="KW-1133">Transmembrane helix</keyword>
<dbReference type="AlphaFoldDB" id="A0A085WQF0"/>
<dbReference type="SMART" id="SM00388">
    <property type="entry name" value="HisKA"/>
    <property type="match status" value="1"/>
</dbReference>
<feature type="transmembrane region" description="Helical" evidence="4">
    <location>
        <begin position="31"/>
        <end position="50"/>
    </location>
</feature>
<comment type="catalytic activity">
    <reaction evidence="1">
        <text>ATP + protein L-histidine = ADP + protein N-phospho-L-histidine.</text>
        <dbReference type="EC" id="2.7.13.3"/>
    </reaction>
</comment>
<dbReference type="InterPro" id="IPR036890">
    <property type="entry name" value="HATPase_C_sf"/>
</dbReference>
<dbReference type="PROSITE" id="PS50109">
    <property type="entry name" value="HIS_KIN"/>
    <property type="match status" value="1"/>
</dbReference>